<dbReference type="InterPro" id="IPR036719">
    <property type="entry name" value="Neuro-gated_channel_TM_sf"/>
</dbReference>
<feature type="compositionally biased region" description="Low complexity" evidence="6">
    <location>
        <begin position="20"/>
        <end position="29"/>
    </location>
</feature>
<feature type="domain" description="Neurotransmitter-gated ion-channel transmembrane" evidence="8">
    <location>
        <begin position="315"/>
        <end position="540"/>
    </location>
</feature>
<keyword evidence="5" id="KW-0813">Transport</keyword>
<feature type="transmembrane region" description="Helical" evidence="5">
    <location>
        <begin position="523"/>
        <end position="542"/>
    </location>
</feature>
<dbReference type="SUPFAM" id="SSF63712">
    <property type="entry name" value="Nicotinic receptor ligand binding domain-like"/>
    <property type="match status" value="1"/>
</dbReference>
<protein>
    <submittedName>
        <fullName evidence="10">Uncharacterized protein</fullName>
    </submittedName>
</protein>
<dbReference type="InterPro" id="IPR036734">
    <property type="entry name" value="Neur_chan_lig-bd_sf"/>
</dbReference>
<dbReference type="InterPro" id="IPR006202">
    <property type="entry name" value="Neur_chan_lig-bd"/>
</dbReference>
<evidence type="ECO:0000256" key="4">
    <source>
        <dbReference type="ARBA" id="ARBA00023136"/>
    </source>
</evidence>
<dbReference type="AlphaFoldDB" id="A0A915EV10"/>
<evidence type="ECO:0000256" key="5">
    <source>
        <dbReference type="RuleBase" id="RU000687"/>
    </source>
</evidence>
<evidence type="ECO:0000256" key="2">
    <source>
        <dbReference type="ARBA" id="ARBA00022692"/>
    </source>
</evidence>
<dbReference type="GO" id="GO:0016020">
    <property type="term" value="C:membrane"/>
    <property type="evidence" value="ECO:0007669"/>
    <property type="project" value="UniProtKB-SubCell"/>
</dbReference>
<comment type="similarity">
    <text evidence="5">Belongs to the ligand-gated ion channel (TC 1.A.9) family.</text>
</comment>
<dbReference type="InterPro" id="IPR006029">
    <property type="entry name" value="Neurotrans-gated_channel_TM"/>
</dbReference>
<dbReference type="WBParaSite" id="jg9816">
    <property type="protein sequence ID" value="jg9816"/>
    <property type="gene ID" value="jg9816"/>
</dbReference>
<keyword evidence="9" id="KW-1185">Reference proteome</keyword>
<dbReference type="GO" id="GO:0005230">
    <property type="term" value="F:extracellular ligand-gated monoatomic ion channel activity"/>
    <property type="evidence" value="ECO:0007669"/>
    <property type="project" value="InterPro"/>
</dbReference>
<feature type="compositionally biased region" description="Polar residues" evidence="6">
    <location>
        <begin position="30"/>
        <end position="41"/>
    </location>
</feature>
<keyword evidence="2 5" id="KW-0812">Transmembrane</keyword>
<dbReference type="InterPro" id="IPR038050">
    <property type="entry name" value="Neuro_actylchol_rec"/>
</dbReference>
<proteinExistence type="inferred from homology"/>
<evidence type="ECO:0000313" key="9">
    <source>
        <dbReference type="Proteomes" id="UP000887574"/>
    </source>
</evidence>
<dbReference type="PRINTS" id="PR00252">
    <property type="entry name" value="NRIONCHANNEL"/>
</dbReference>
<evidence type="ECO:0000256" key="6">
    <source>
        <dbReference type="SAM" id="MobiDB-lite"/>
    </source>
</evidence>
<evidence type="ECO:0000259" key="7">
    <source>
        <dbReference type="Pfam" id="PF02931"/>
    </source>
</evidence>
<dbReference type="Gene3D" id="1.20.58.390">
    <property type="entry name" value="Neurotransmitter-gated ion-channel transmembrane domain"/>
    <property type="match status" value="1"/>
</dbReference>
<dbReference type="CDD" id="cd18990">
    <property type="entry name" value="LGIC_ECD_GABAAR"/>
    <property type="match status" value="1"/>
</dbReference>
<dbReference type="PROSITE" id="PS00236">
    <property type="entry name" value="NEUROTR_ION_CHANNEL"/>
    <property type="match status" value="1"/>
</dbReference>
<name>A0A915EV10_9BILA</name>
<evidence type="ECO:0000256" key="3">
    <source>
        <dbReference type="ARBA" id="ARBA00022989"/>
    </source>
</evidence>
<feature type="compositionally biased region" description="Basic residues" evidence="6">
    <location>
        <begin position="71"/>
        <end position="80"/>
    </location>
</feature>
<keyword evidence="5" id="KW-0406">Ion transport</keyword>
<dbReference type="InterPro" id="IPR006201">
    <property type="entry name" value="Neur_channel"/>
</dbReference>
<keyword evidence="3 5" id="KW-1133">Transmembrane helix</keyword>
<reference evidence="10" key="1">
    <citation type="submission" date="2022-11" db="UniProtKB">
        <authorList>
            <consortium name="WormBaseParasite"/>
        </authorList>
    </citation>
    <scope>IDENTIFICATION</scope>
</reference>
<comment type="subcellular location">
    <subcellularLocation>
        <location evidence="1">Membrane</location>
        <topology evidence="1">Multi-pass membrane protein</topology>
    </subcellularLocation>
</comment>
<dbReference type="GO" id="GO:0004888">
    <property type="term" value="F:transmembrane signaling receptor activity"/>
    <property type="evidence" value="ECO:0007669"/>
    <property type="project" value="InterPro"/>
</dbReference>
<dbReference type="Pfam" id="PF02932">
    <property type="entry name" value="Neur_chan_memb"/>
    <property type="match status" value="1"/>
</dbReference>
<comment type="caution">
    <text evidence="5">Lacks conserved residue(s) required for the propagation of feature annotation.</text>
</comment>
<dbReference type="PANTHER" id="PTHR18945">
    <property type="entry name" value="NEUROTRANSMITTER GATED ION CHANNEL"/>
    <property type="match status" value="1"/>
</dbReference>
<keyword evidence="4 5" id="KW-0472">Membrane</keyword>
<evidence type="ECO:0000256" key="1">
    <source>
        <dbReference type="ARBA" id="ARBA00004141"/>
    </source>
</evidence>
<evidence type="ECO:0000259" key="8">
    <source>
        <dbReference type="Pfam" id="PF02932"/>
    </source>
</evidence>
<evidence type="ECO:0000313" key="10">
    <source>
        <dbReference type="WBParaSite" id="jg9816"/>
    </source>
</evidence>
<feature type="transmembrane region" description="Helical" evidence="5">
    <location>
        <begin position="328"/>
        <end position="350"/>
    </location>
</feature>
<dbReference type="SUPFAM" id="SSF90112">
    <property type="entry name" value="Neurotransmitter-gated ion-channel transmembrane pore"/>
    <property type="match status" value="1"/>
</dbReference>
<feature type="region of interest" description="Disordered" evidence="6">
    <location>
        <begin position="64"/>
        <end position="94"/>
    </location>
</feature>
<dbReference type="InterPro" id="IPR018000">
    <property type="entry name" value="Neurotransmitter_ion_chnl_CS"/>
</dbReference>
<sequence length="550" mass="62485">MLALIHYYQNRVVFSSTSSSSILSNSSTIPQSQTTQATPTDRMSHSKALNEWHKSIDRHFQNFTPSSKPVAKTKKKKPKNKVSSTASILPTSHTNAPLDTGECAYNPNARKSILADMLADYDKTVVPSNQSVNVSVELTVQDISMISEITVLLWLMFGLDSSVADKLWTPNVCLVNSKHTEVHKSPSNNILLIIYPNGTTWLNYRVRVSGPCSFTLTRFPLDQQECVLVFESYSYNIAEVRLNWQEWMPVTMPDAEDLRLPDFHFYNVSWSHTMNDYTAGSWDQLTVKFRFKRLYGYYILQMYLPTYLSVWQRGQNLPRVSFVKAIDLWFFVCVTFIFASLVELAVVGFVDKVNEAQRREIKQSRKTNSLLAANNKKRQSTIAEKFKISKIKNSTNLFSMQANALDLNSTSLNNNNNSTNNNNNNVIQPAAVRTYENFNFSTLHNHNIGLSSNSNKDRSSSLGQQAITTFSNGKQTTTTTTTTTTNRRRKSFLPEDNYYEDRQSFSGCSSRVPTGLSTKCDSIAAKGFPGLFALFNIVYWWYYLTREGHS</sequence>
<dbReference type="Pfam" id="PF02931">
    <property type="entry name" value="Neur_chan_LBD"/>
    <property type="match status" value="1"/>
</dbReference>
<feature type="region of interest" description="Disordered" evidence="6">
    <location>
        <begin position="20"/>
        <end position="44"/>
    </location>
</feature>
<organism evidence="9 10">
    <name type="scientific">Ditylenchus dipsaci</name>
    <dbReference type="NCBI Taxonomy" id="166011"/>
    <lineage>
        <taxon>Eukaryota</taxon>
        <taxon>Metazoa</taxon>
        <taxon>Ecdysozoa</taxon>
        <taxon>Nematoda</taxon>
        <taxon>Chromadorea</taxon>
        <taxon>Rhabditida</taxon>
        <taxon>Tylenchina</taxon>
        <taxon>Tylenchomorpha</taxon>
        <taxon>Sphaerularioidea</taxon>
        <taxon>Anguinidae</taxon>
        <taxon>Anguininae</taxon>
        <taxon>Ditylenchus</taxon>
    </lineage>
</organism>
<keyword evidence="5" id="KW-0407">Ion channel</keyword>
<feature type="domain" description="Neurotransmitter-gated ion-channel ligand-binding" evidence="7">
    <location>
        <begin position="165"/>
        <end position="293"/>
    </location>
</feature>
<feature type="transmembrane region" description="Helical" evidence="5">
    <location>
        <begin position="294"/>
        <end position="312"/>
    </location>
</feature>
<accession>A0A915EV10</accession>
<dbReference type="Proteomes" id="UP000887574">
    <property type="component" value="Unplaced"/>
</dbReference>
<dbReference type="Gene3D" id="2.70.170.10">
    <property type="entry name" value="Neurotransmitter-gated ion-channel ligand-binding domain"/>
    <property type="match status" value="1"/>
</dbReference>